<name>A0A812UEC2_SYMPI</name>
<sequence length="62" mass="6834">MVRAIFFLQVAVWLMADHVGAMSTTLPESCRDEASCELPLTHAGDEMSALQAEVRPAWDAEK</sequence>
<keyword evidence="3" id="KW-1185">Reference proteome</keyword>
<dbReference type="AlphaFoldDB" id="A0A812UEC2"/>
<organism evidence="2 3">
    <name type="scientific">Symbiodinium pilosum</name>
    <name type="common">Dinoflagellate</name>
    <dbReference type="NCBI Taxonomy" id="2952"/>
    <lineage>
        <taxon>Eukaryota</taxon>
        <taxon>Sar</taxon>
        <taxon>Alveolata</taxon>
        <taxon>Dinophyceae</taxon>
        <taxon>Suessiales</taxon>
        <taxon>Symbiodiniaceae</taxon>
        <taxon>Symbiodinium</taxon>
    </lineage>
</organism>
<proteinExistence type="predicted"/>
<keyword evidence="1" id="KW-0732">Signal</keyword>
<dbReference type="EMBL" id="CAJNIZ010036535">
    <property type="protein sequence ID" value="CAE7565930.1"/>
    <property type="molecule type" value="Genomic_DNA"/>
</dbReference>
<evidence type="ECO:0000256" key="1">
    <source>
        <dbReference type="SAM" id="SignalP"/>
    </source>
</evidence>
<feature type="chain" id="PRO_5032846478" evidence="1">
    <location>
        <begin position="22"/>
        <end position="62"/>
    </location>
</feature>
<reference evidence="2" key="1">
    <citation type="submission" date="2021-02" db="EMBL/GenBank/DDBJ databases">
        <authorList>
            <person name="Dougan E. K."/>
            <person name="Rhodes N."/>
            <person name="Thang M."/>
            <person name="Chan C."/>
        </authorList>
    </citation>
    <scope>NUCLEOTIDE SEQUENCE</scope>
</reference>
<evidence type="ECO:0000313" key="2">
    <source>
        <dbReference type="EMBL" id="CAE7565930.1"/>
    </source>
</evidence>
<protein>
    <submittedName>
        <fullName evidence="2">Uncharacterized protein</fullName>
    </submittedName>
</protein>
<gene>
    <name evidence="2" type="ORF">SPIL2461_LOCUS15183</name>
</gene>
<comment type="caution">
    <text evidence="2">The sequence shown here is derived from an EMBL/GenBank/DDBJ whole genome shotgun (WGS) entry which is preliminary data.</text>
</comment>
<dbReference type="Proteomes" id="UP000649617">
    <property type="component" value="Unassembled WGS sequence"/>
</dbReference>
<evidence type="ECO:0000313" key="3">
    <source>
        <dbReference type="Proteomes" id="UP000649617"/>
    </source>
</evidence>
<feature type="non-terminal residue" evidence="2">
    <location>
        <position position="62"/>
    </location>
</feature>
<accession>A0A812UEC2</accession>
<feature type="signal peptide" evidence="1">
    <location>
        <begin position="1"/>
        <end position="21"/>
    </location>
</feature>